<dbReference type="Proteomes" id="UP000474957">
    <property type="component" value="Unassembled WGS sequence"/>
</dbReference>
<dbReference type="InterPro" id="IPR000868">
    <property type="entry name" value="Isochorismatase-like_dom"/>
</dbReference>
<dbReference type="Pfam" id="PF00857">
    <property type="entry name" value="Isochorismatase"/>
    <property type="match status" value="1"/>
</dbReference>
<evidence type="ECO:0000313" key="2">
    <source>
        <dbReference type="EMBL" id="MSU88328.1"/>
    </source>
</evidence>
<sequence>MSIIIRPSDSVFKRTTPLVLIFGAYRRFELDPPLSQEELDTITQVVALSRRLRAPLAFSRLVPEDRAPEAGVWLPDCRPKITDRVFDHAPGSMFQNREFANAFRSITRRDLVLTGPRSDSSLMATARDSRPYGRDAQVVLPDGALHIRSTATRAVREVAAVMPQSGRISTVNFSEWEQSVCVFE</sequence>
<organism evidence="2 3">
    <name type="scientific">Halovulum marinum</name>
    <dbReference type="NCBI Taxonomy" id="2662447"/>
    <lineage>
        <taxon>Bacteria</taxon>
        <taxon>Pseudomonadati</taxon>
        <taxon>Pseudomonadota</taxon>
        <taxon>Alphaproteobacteria</taxon>
        <taxon>Rhodobacterales</taxon>
        <taxon>Paracoccaceae</taxon>
        <taxon>Halovulum</taxon>
    </lineage>
</organism>
<dbReference type="AlphaFoldDB" id="A0A6L5YVR1"/>
<dbReference type="Gene3D" id="3.40.50.850">
    <property type="entry name" value="Isochorismatase-like"/>
    <property type="match status" value="1"/>
</dbReference>
<proteinExistence type="predicted"/>
<gene>
    <name evidence="2" type="ORF">GE300_01695</name>
</gene>
<dbReference type="InterPro" id="IPR036380">
    <property type="entry name" value="Isochorismatase-like_sf"/>
</dbReference>
<evidence type="ECO:0000259" key="1">
    <source>
        <dbReference type="Pfam" id="PF00857"/>
    </source>
</evidence>
<evidence type="ECO:0000313" key="3">
    <source>
        <dbReference type="Proteomes" id="UP000474957"/>
    </source>
</evidence>
<protein>
    <submittedName>
        <fullName evidence="2">Isochorismatase family protein</fullName>
    </submittedName>
</protein>
<feature type="domain" description="Isochorismatase-like" evidence="1">
    <location>
        <begin position="32"/>
        <end position="141"/>
    </location>
</feature>
<dbReference type="SUPFAM" id="SSF52499">
    <property type="entry name" value="Isochorismatase-like hydrolases"/>
    <property type="match status" value="1"/>
</dbReference>
<keyword evidence="3" id="KW-1185">Reference proteome</keyword>
<reference evidence="2 3" key="1">
    <citation type="submission" date="2019-10" db="EMBL/GenBank/DDBJ databases">
        <title>Cognatihalovulum marinum gen. nov. sp. nov., a new member of the family Rhodobacteraceae isolated from deep seawater of the Northwest Indian Ocean.</title>
        <authorList>
            <person name="Ruan C."/>
            <person name="Wang J."/>
            <person name="Zheng X."/>
            <person name="Song L."/>
            <person name="Zhu Y."/>
            <person name="Huang Y."/>
            <person name="Lu Z."/>
            <person name="Du W."/>
            <person name="Huang L."/>
            <person name="Dai X."/>
        </authorList>
    </citation>
    <scope>NUCLEOTIDE SEQUENCE [LARGE SCALE GENOMIC DNA]</scope>
    <source>
        <strain evidence="2 3">2CG4</strain>
    </source>
</reference>
<dbReference type="RefSeq" id="WP_154444291.1">
    <property type="nucleotide sequence ID" value="NZ_WIND01000001.1"/>
</dbReference>
<comment type="caution">
    <text evidence="2">The sequence shown here is derived from an EMBL/GenBank/DDBJ whole genome shotgun (WGS) entry which is preliminary data.</text>
</comment>
<name>A0A6L5YVR1_9RHOB</name>
<dbReference type="EMBL" id="WIND01000001">
    <property type="protein sequence ID" value="MSU88328.1"/>
    <property type="molecule type" value="Genomic_DNA"/>
</dbReference>
<accession>A0A6L5YVR1</accession>